<dbReference type="STRING" id="1123010.SAMN02745724_00163"/>
<dbReference type="Gene3D" id="3.20.20.10">
    <property type="entry name" value="Alanine racemase"/>
    <property type="match status" value="1"/>
</dbReference>
<keyword evidence="1 2" id="KW-0663">Pyridoxal phosphate</keyword>
<name>A0A1I1E6J8_9GAMM</name>
<dbReference type="InterPro" id="IPR001608">
    <property type="entry name" value="Ala_racemase_N"/>
</dbReference>
<dbReference type="NCBIfam" id="TIGR00044">
    <property type="entry name" value="YggS family pyridoxal phosphate-dependent enzyme"/>
    <property type="match status" value="1"/>
</dbReference>
<evidence type="ECO:0000313" key="7">
    <source>
        <dbReference type="Proteomes" id="UP000198862"/>
    </source>
</evidence>
<sequence>MITIAERLDSAYGRIKQATNKSNRSEQSITLLAVSKTKPISLILDAYEAGHRKFGESYVQESVEKIEKMAHLNDIQWHFIGPIQSNKTKLIAQNFNWVQSIDRLKIAKRLNEQRPSNLKPLNILIQVNISNEASKSGCSIEEVNNLAQSIKTLDNLKLRGLMAIPAKKETVEQQIEDFTMLKTCFEALQTQYKDIDTLSMGMSADLEPAIAAGSTMVRIGTDIFGARS</sequence>
<feature type="modified residue" description="N6-(pyridoxal phosphate)lysine" evidence="2 3">
    <location>
        <position position="36"/>
    </location>
</feature>
<dbReference type="PANTHER" id="PTHR10146">
    <property type="entry name" value="PROLINE SYNTHETASE CO-TRANSCRIBED BACTERIAL HOMOLOG PROTEIN"/>
    <property type="match status" value="1"/>
</dbReference>
<evidence type="ECO:0000256" key="4">
    <source>
        <dbReference type="RuleBase" id="RU004514"/>
    </source>
</evidence>
<dbReference type="InterPro" id="IPR011078">
    <property type="entry name" value="PyrdxlP_homeostasis"/>
</dbReference>
<dbReference type="Pfam" id="PF01168">
    <property type="entry name" value="Ala_racemase_N"/>
    <property type="match status" value="1"/>
</dbReference>
<dbReference type="RefSeq" id="WP_091978866.1">
    <property type="nucleotide sequence ID" value="NZ_FOLO01000001.1"/>
</dbReference>
<keyword evidence="7" id="KW-1185">Reference proteome</keyword>
<evidence type="ECO:0000256" key="1">
    <source>
        <dbReference type="ARBA" id="ARBA00022898"/>
    </source>
</evidence>
<protein>
    <recommendedName>
        <fullName evidence="2">Pyridoxal phosphate homeostasis protein</fullName>
        <shortName evidence="2">PLP homeostasis protein</shortName>
    </recommendedName>
</protein>
<reference evidence="6 7" key="1">
    <citation type="submission" date="2016-10" db="EMBL/GenBank/DDBJ databases">
        <authorList>
            <person name="de Groot N.N."/>
        </authorList>
    </citation>
    <scope>NUCLEOTIDE SEQUENCE [LARGE SCALE GENOMIC DNA]</scope>
    <source>
        <strain evidence="6 7">DSM 6059</strain>
    </source>
</reference>
<gene>
    <name evidence="6" type="ORF">SAMN02745724_00163</name>
</gene>
<dbReference type="PANTHER" id="PTHR10146:SF14">
    <property type="entry name" value="PYRIDOXAL PHOSPHATE HOMEOSTASIS PROTEIN"/>
    <property type="match status" value="1"/>
</dbReference>
<comment type="cofactor">
    <cofactor evidence="3">
        <name>pyridoxal 5'-phosphate</name>
        <dbReference type="ChEBI" id="CHEBI:597326"/>
    </cofactor>
</comment>
<dbReference type="EMBL" id="FOLO01000001">
    <property type="protein sequence ID" value="SFB80898.1"/>
    <property type="molecule type" value="Genomic_DNA"/>
</dbReference>
<accession>A0A1I1E6J8</accession>
<dbReference type="AlphaFoldDB" id="A0A1I1E6J8"/>
<evidence type="ECO:0000256" key="3">
    <source>
        <dbReference type="PIRSR" id="PIRSR004848-1"/>
    </source>
</evidence>
<dbReference type="CDD" id="cd06824">
    <property type="entry name" value="PLPDE_III_Yggs_like"/>
    <property type="match status" value="1"/>
</dbReference>
<dbReference type="FunFam" id="3.20.20.10:FF:000018">
    <property type="entry name" value="Pyridoxal phosphate homeostasis protein"/>
    <property type="match status" value="1"/>
</dbReference>
<evidence type="ECO:0000259" key="5">
    <source>
        <dbReference type="Pfam" id="PF01168"/>
    </source>
</evidence>
<dbReference type="PIRSF" id="PIRSF004848">
    <property type="entry name" value="YBL036c_PLPDEIII"/>
    <property type="match status" value="1"/>
</dbReference>
<dbReference type="PROSITE" id="PS01211">
    <property type="entry name" value="UPF0001"/>
    <property type="match status" value="1"/>
</dbReference>
<organism evidence="6 7">
    <name type="scientific">Pseudoalteromonas denitrificans DSM 6059</name>
    <dbReference type="NCBI Taxonomy" id="1123010"/>
    <lineage>
        <taxon>Bacteria</taxon>
        <taxon>Pseudomonadati</taxon>
        <taxon>Pseudomonadota</taxon>
        <taxon>Gammaproteobacteria</taxon>
        <taxon>Alteromonadales</taxon>
        <taxon>Pseudoalteromonadaceae</taxon>
        <taxon>Pseudoalteromonas</taxon>
    </lineage>
</organism>
<comment type="function">
    <text evidence="2">Pyridoxal 5'-phosphate (PLP)-binding protein, which is involved in PLP homeostasis.</text>
</comment>
<comment type="similarity">
    <text evidence="2 4">Belongs to the pyridoxal phosphate-binding protein YggS/PROSC family.</text>
</comment>
<evidence type="ECO:0000313" key="6">
    <source>
        <dbReference type="EMBL" id="SFB80898.1"/>
    </source>
</evidence>
<dbReference type="GO" id="GO:0030170">
    <property type="term" value="F:pyridoxal phosphate binding"/>
    <property type="evidence" value="ECO:0007669"/>
    <property type="project" value="UniProtKB-UniRule"/>
</dbReference>
<dbReference type="InterPro" id="IPR029066">
    <property type="entry name" value="PLP-binding_barrel"/>
</dbReference>
<dbReference type="OrthoDB" id="9804072at2"/>
<dbReference type="SUPFAM" id="SSF51419">
    <property type="entry name" value="PLP-binding barrel"/>
    <property type="match status" value="1"/>
</dbReference>
<proteinExistence type="inferred from homology"/>
<dbReference type="HAMAP" id="MF_02087">
    <property type="entry name" value="PLP_homeostasis"/>
    <property type="match status" value="1"/>
</dbReference>
<evidence type="ECO:0000256" key="2">
    <source>
        <dbReference type="HAMAP-Rule" id="MF_02087"/>
    </source>
</evidence>
<feature type="domain" description="Alanine racemase N-terminal" evidence="5">
    <location>
        <begin position="29"/>
        <end position="227"/>
    </location>
</feature>
<dbReference type="Proteomes" id="UP000198862">
    <property type="component" value="Unassembled WGS sequence"/>
</dbReference>